<feature type="coiled-coil region" evidence="1">
    <location>
        <begin position="1709"/>
        <end position="1994"/>
    </location>
</feature>
<feature type="coiled-coil region" evidence="1">
    <location>
        <begin position="2515"/>
        <end position="2610"/>
    </location>
</feature>
<dbReference type="EMBL" id="LR824021">
    <property type="protein sequence ID" value="CAH0590111.1"/>
    <property type="molecule type" value="Genomic_DNA"/>
</dbReference>
<feature type="compositionally biased region" description="Basic and acidic residues" evidence="2">
    <location>
        <begin position="2801"/>
        <end position="2811"/>
    </location>
</feature>
<dbReference type="Gene3D" id="1.10.287.1490">
    <property type="match status" value="1"/>
</dbReference>
<evidence type="ECO:0000313" key="4">
    <source>
        <dbReference type="Proteomes" id="UP001154114"/>
    </source>
</evidence>
<feature type="compositionally biased region" description="Basic residues" evidence="2">
    <location>
        <begin position="2842"/>
        <end position="2853"/>
    </location>
</feature>
<keyword evidence="4" id="KW-1185">Reference proteome</keyword>
<feature type="coiled-coil region" evidence="1">
    <location>
        <begin position="1027"/>
        <end position="1203"/>
    </location>
</feature>
<dbReference type="PANTHER" id="PTHR23159:SF31">
    <property type="entry name" value="CENTROSOME-ASSOCIATED PROTEIN CEP250 ISOFORM X1"/>
    <property type="match status" value="1"/>
</dbReference>
<feature type="coiled-coil region" evidence="1">
    <location>
        <begin position="2126"/>
        <end position="2170"/>
    </location>
</feature>
<reference evidence="3" key="1">
    <citation type="submission" date="2021-12" db="EMBL/GenBank/DDBJ databases">
        <authorList>
            <person name="King R."/>
        </authorList>
    </citation>
    <scope>NUCLEOTIDE SEQUENCE</scope>
</reference>
<dbReference type="PANTHER" id="PTHR23159">
    <property type="entry name" value="CENTROSOMAL PROTEIN 2"/>
    <property type="match status" value="1"/>
</dbReference>
<feature type="coiled-coil region" evidence="1">
    <location>
        <begin position="2059"/>
        <end position="2093"/>
    </location>
</feature>
<name>A0A9P0FUD0_CHRIL</name>
<feature type="coiled-coil region" evidence="1">
    <location>
        <begin position="1285"/>
        <end position="1368"/>
    </location>
</feature>
<feature type="coiled-coil region" evidence="1">
    <location>
        <begin position="191"/>
        <end position="322"/>
    </location>
</feature>
<protein>
    <submittedName>
        <fullName evidence="3">Uncharacterized protein</fullName>
    </submittedName>
</protein>
<dbReference type="Proteomes" id="UP001154114">
    <property type="component" value="Chromosome 18"/>
</dbReference>
<feature type="coiled-coil region" evidence="1">
    <location>
        <begin position="1638"/>
        <end position="1665"/>
    </location>
</feature>
<feature type="region of interest" description="Disordered" evidence="2">
    <location>
        <begin position="2780"/>
        <end position="2853"/>
    </location>
</feature>
<evidence type="ECO:0000256" key="2">
    <source>
        <dbReference type="SAM" id="MobiDB-lite"/>
    </source>
</evidence>
<evidence type="ECO:0000256" key="1">
    <source>
        <dbReference type="SAM" id="Coils"/>
    </source>
</evidence>
<gene>
    <name evidence="3" type="ORF">CINC_LOCUS4692</name>
</gene>
<feature type="coiled-coil region" evidence="1">
    <location>
        <begin position="1460"/>
        <end position="1494"/>
    </location>
</feature>
<accession>A0A9P0FUD0</accession>
<proteinExistence type="predicted"/>
<dbReference type="OrthoDB" id="2436455at2759"/>
<keyword evidence="1" id="KW-0175">Coiled coil</keyword>
<feature type="coiled-coil region" evidence="1">
    <location>
        <begin position="364"/>
        <end position="593"/>
    </location>
</feature>
<feature type="compositionally biased region" description="Basic and acidic residues" evidence="2">
    <location>
        <begin position="2685"/>
        <end position="2699"/>
    </location>
</feature>
<organism evidence="3 4">
    <name type="scientific">Chrysodeixis includens</name>
    <name type="common">Soybean looper</name>
    <name type="synonym">Pseudoplusia includens</name>
    <dbReference type="NCBI Taxonomy" id="689277"/>
    <lineage>
        <taxon>Eukaryota</taxon>
        <taxon>Metazoa</taxon>
        <taxon>Ecdysozoa</taxon>
        <taxon>Arthropoda</taxon>
        <taxon>Hexapoda</taxon>
        <taxon>Insecta</taxon>
        <taxon>Pterygota</taxon>
        <taxon>Neoptera</taxon>
        <taxon>Endopterygota</taxon>
        <taxon>Lepidoptera</taxon>
        <taxon>Glossata</taxon>
        <taxon>Ditrysia</taxon>
        <taxon>Noctuoidea</taxon>
        <taxon>Noctuidae</taxon>
        <taxon>Plusiinae</taxon>
        <taxon>Chrysodeixis</taxon>
    </lineage>
</organism>
<feature type="coiled-coil region" evidence="1">
    <location>
        <begin position="2223"/>
        <end position="2303"/>
    </location>
</feature>
<sequence>MCTMLQKWKQIISNWINCYFIETDEDERIVNTESLLNIISHLRKNFNLDESKSSILEAHTVEEFVLEKYPEFKFENGTVEASSEEEIYLVASLLLFFVCVNSKDVDIKSAMCSKLSGEDQETILKFSKNLMECSPVTCRDVRAAITEACGLDMAYLEPGRAKVAETPPALRSLHGEVRRLQAALDAERFDRNYLQEELARTNARLETLLKDKEQYKLDIVNLKAKISMCCGQEQDTRGQDAEAQSSVKLERQLQDMEERLIHTQEMLDDAVHERDTYKAKMEQLKHDRDKWLSLSQEECARANQLAEELDVERRHMQSLKELVTELRQHNRLNRLDSSLLECDDPDASIHSLQHNISVCSEACVNVIEVQLAEERAKVEALKQQLQRLQDEMNDLSYKNENEKKTYEKELTARENEIFNLRHRINEEIEEKNNLKSLYNDDISKLNNEINELEQKIKENNDNSRLVIEKKMQEIQTLQEEKLSLLQSLSDETSKLENIIKNLKMEIDSEKHARFNMRESYENQMMKLNEKVLNRNNELVELQNNVFDKGEVIESLQMDLRKEKELSSKYQTNIQQLDKQKQEAESKLHNKSYEMNAMQQSLEHNITTVLKEIDHFKKSVASLKDHCAHLEECKSELEAEINNQTIKFIELHKEMEHHETAHRLEVEKLIAELNKSNELVNTLQTNLQDKINFNMDLQNELQELQKAKVTLSEQVNKLSEEFSKITAEVSDKENTIQALDLYLEEEKNNNGKLKAENLNLNEELERMTKDIAEMDRMTKDITEMTKNIEVLKHELETAKKAHHDELTGANESIDILNHKLTKVTAKKDTLQNKLEAMTNEKTKHDKELAAKCKEISQLQAECEKMSKIIDENKKAIRSLDQNMTKEKQKYSALEKTFDAEISKLMAKLNDTEKNIKELSSHSRKTIKSKDHQIHTLTNEIENLTKALELDRENVNVLHKKKESLTQRLEEEISFKNKIEKEYQSLCTKLENMTSQLNSEINVKNCELNKLKIEYDLALKTIEGKVREIKLLEERLGKEDQLIRELAHQKTVETKELQKKLSNMESLTYELQQEVKKAYECKKQAIEALQKENEQLQFAIEEDNSSHEVIVKEKNCVIDRLERQLKVLTVQLESLRKDYENITLTLETYKVESKESIDAKEEQISKLTQEVATLQKSVADTGRARDELADKIEIMNRERNESDKRNKDEVFKLMEALAREEIKHAVNAREKEVLETELAEEKAAKDMLLAEKAQLSGDFQSLATDRNDLFNEKVILKQQLSEERSVRKTVEEEKNALVSQIEAIDKKLLQQVAIRNTLREENECLAQQLVEEKSARQLAEKEKENLLLEKQRLERKISEVEHHQEKMKKKIDHLIGKHSLMDQQCKHEKVINKVLNEEKSNLLQQLSDEKTCIEMYIKENDALKQDLLENKTIQEVLVNDKESLLVEKEGLVKSLGVEKSAHDEIETEKEKLSAKLKELNEKYTSVVKQVKSKQTELQTVDENMKHLQMLCKTQEDSIDQFSTNLNVGLEKLVQGLKKEGIANEVLNKILDTDSKDKCVDDKCGILLDIANVLTSELVMRQSLARALELENSSLAELRQQQQHKEMQLFEQQTEIKRLQQVVGENKIELSKRTESYNTALESKAREMHVLQQEKQTLSNDLNDVKLQLEVKVHSLKEKLIDNENLTDKLKRTYESQIDNLNVMITKVTNYLKDKTAEVESVRKEKERLQQTIEENHSVIKSLEEEVKTEKLNLERLINDFESERQVLKNMVAVTESIMEDQKMTLNNVIAEHLKANENLQEENKHIKDILETEKKHFEVKVKEKDSALESMIKDMGELKIAKDKLEVEVNVKNEHFGKEIVVLQNRLQDKTIEAKGLQKEYRHMFKQIQKFKMVINSLEKQNEALKRKEDTNKNQLQNEIKELQEALQKRNEASKALESTLKEKTENIKAMEEKAKILEKEMNLLEQDNSTLVKEKNELMEKLNTLQATLDANNARDTEKNAKLNNDNLKLVSIIQENKTAIMNLEYQLKEAGQTHDKFVEEANSEKLSLANNCAILQEYHDKAEIELEKRQKETVSLEKELKTVLAKVEQCEEESKAKDAIISKMSKEKDAIIKSITKEFEEEKVLRETYQKEIEDKTAIIQELKQNLEDINSDREALNVLRKENEELVKAVGQRETFAVSNQERTSALRKSGQAEKELRDLHHQVDNTSSDITYSSMESSKTISDLEKIIQDKNRTITTLQSDVSYMKTLLAESETKLMDVRQELDVSKENCHQLSTQLKKIVHQKNEEIADLKKQVTKMSAAENRVTQIIKVSAKYQAIILKRIAEIKTNTVFKELTNFGNANNYDNDLKRSLNAGSITMEDLENFLETTDRHIRKCSEKQLLLQKERDRLTEVNRIHETEIINMKKFLSELSVSFQTFSSVKDLYAQKLSRVISIQRTVRREILNLDGQVSDACMGKLERGYAAAMQDLAECALNLQRWLERCIARTLSAERIKQAFVSEPERASLAGTSFQNAGLEVQVDELEKSFQKLLEEVSRAPRGEGARDPQALTVMEVRAEYEDKLNRMKAKMKQLYTAQIDVFKEKRKEEIAVLERELARARDKLAASSRAYEEHIRGLTSELWSVGEKFLVQRGEADWLRRRQRSGSLMSLQHVHSSGLVPTQEEPSRPSDSASLRSLPVNNNAARREPRGLHMSDEESEVCDNRYLRELCSPRQSLGAGPRLSELRRRNSLCPPHLKSSYPAETQFTHAVDEEDIKFINAAGASAAAGKPQRKEVGIIAYKKPGPPTPSKQAGRLSATDSELRESMRVEADPQPARKTSTPSRLRSLFRSSRNDTAEGTPRSRRLSNMFRKK</sequence>
<feature type="coiled-coil region" evidence="1">
    <location>
        <begin position="619"/>
        <end position="994"/>
    </location>
</feature>
<feature type="region of interest" description="Disordered" evidence="2">
    <location>
        <begin position="2650"/>
        <end position="2699"/>
    </location>
</feature>
<feature type="compositionally biased region" description="Polar residues" evidence="2">
    <location>
        <begin position="2669"/>
        <end position="2684"/>
    </location>
</feature>
<evidence type="ECO:0000313" key="3">
    <source>
        <dbReference type="EMBL" id="CAH0590111.1"/>
    </source>
</evidence>